<organism evidence="3 4">
    <name type="scientific">Desulfomonile tiedjei (strain ATCC 49306 / DSM 6799 / DCB-1)</name>
    <dbReference type="NCBI Taxonomy" id="706587"/>
    <lineage>
        <taxon>Bacteria</taxon>
        <taxon>Pseudomonadati</taxon>
        <taxon>Thermodesulfobacteriota</taxon>
        <taxon>Desulfomonilia</taxon>
        <taxon>Desulfomonilales</taxon>
        <taxon>Desulfomonilaceae</taxon>
        <taxon>Desulfomonile</taxon>
    </lineage>
</organism>
<dbReference type="RefSeq" id="WP_014812196.1">
    <property type="nucleotide sequence ID" value="NC_018025.1"/>
</dbReference>
<dbReference type="Gene3D" id="1.20.120.1490">
    <property type="match status" value="1"/>
</dbReference>
<evidence type="ECO:0000256" key="1">
    <source>
        <dbReference type="SAM" id="MobiDB-lite"/>
    </source>
</evidence>
<proteinExistence type="predicted"/>
<dbReference type="EMBL" id="CP003360">
    <property type="protein sequence ID" value="AFM27081.1"/>
    <property type="molecule type" value="Genomic_DNA"/>
</dbReference>
<evidence type="ECO:0008006" key="5">
    <source>
        <dbReference type="Google" id="ProtNLM"/>
    </source>
</evidence>
<feature type="signal peptide" evidence="2">
    <location>
        <begin position="1"/>
        <end position="19"/>
    </location>
</feature>
<feature type="region of interest" description="Disordered" evidence="1">
    <location>
        <begin position="35"/>
        <end position="57"/>
    </location>
</feature>
<evidence type="ECO:0000313" key="4">
    <source>
        <dbReference type="Proteomes" id="UP000006055"/>
    </source>
</evidence>
<dbReference type="AlphaFoldDB" id="I4CBZ0"/>
<protein>
    <recommendedName>
        <fullName evidence="5">P pilus assembly/Cpx signaling pathway, periplasmic inhibitor/zinc-resistance associated protein</fullName>
    </recommendedName>
</protein>
<evidence type="ECO:0000313" key="3">
    <source>
        <dbReference type="EMBL" id="AFM27081.1"/>
    </source>
</evidence>
<dbReference type="eggNOG" id="COG3678">
    <property type="taxonomic scope" value="Bacteria"/>
</dbReference>
<feature type="chain" id="PRO_5003687154" description="P pilus assembly/Cpx signaling pathway, periplasmic inhibitor/zinc-resistance associated protein" evidence="2">
    <location>
        <begin position="20"/>
        <end position="184"/>
    </location>
</feature>
<accession>I4CBZ0</accession>
<dbReference type="HOGENOM" id="CLU_1465995_0_0_7"/>
<sequence>MKIVKVLFSCALMTVLLMAADMGFALQNPALQTPGQEFQSPLPGPGGPHSFDPSATGHWKRHRHKVDMKEALGLNDQQLKDMRGQFAQFRDRTRKLRTGLHALKDEKRTMMISGKIDQDRMTKIDDEMVKLKSEMLRERLKLQRDRLSLLSSDQVDRLADLLSKRQVRGFFGDKSHGRGHRHER</sequence>
<name>I4CBZ0_DESTA</name>
<reference evidence="4" key="1">
    <citation type="submission" date="2012-06" db="EMBL/GenBank/DDBJ databases">
        <title>Complete sequence of chromosome of Desulfomonile tiedjei DSM 6799.</title>
        <authorList>
            <person name="Lucas S."/>
            <person name="Copeland A."/>
            <person name="Lapidus A."/>
            <person name="Glavina del Rio T."/>
            <person name="Dalin E."/>
            <person name="Tice H."/>
            <person name="Bruce D."/>
            <person name="Goodwin L."/>
            <person name="Pitluck S."/>
            <person name="Peters L."/>
            <person name="Ovchinnikova G."/>
            <person name="Zeytun A."/>
            <person name="Lu M."/>
            <person name="Kyrpides N."/>
            <person name="Mavromatis K."/>
            <person name="Ivanova N."/>
            <person name="Brettin T."/>
            <person name="Detter J.C."/>
            <person name="Han C."/>
            <person name="Larimer F."/>
            <person name="Land M."/>
            <person name="Hauser L."/>
            <person name="Markowitz V."/>
            <person name="Cheng J.-F."/>
            <person name="Hugenholtz P."/>
            <person name="Woyke T."/>
            <person name="Wu D."/>
            <person name="Spring S."/>
            <person name="Schroeder M."/>
            <person name="Brambilla E."/>
            <person name="Klenk H.-P."/>
            <person name="Eisen J.A."/>
        </authorList>
    </citation>
    <scope>NUCLEOTIDE SEQUENCE [LARGE SCALE GENOMIC DNA]</scope>
    <source>
        <strain evidence="4">ATCC 49306 / DSM 6799 / DCB-1</strain>
    </source>
</reference>
<evidence type="ECO:0000256" key="2">
    <source>
        <dbReference type="SAM" id="SignalP"/>
    </source>
</evidence>
<gene>
    <name evidence="3" type="ordered locus">Desti_4449</name>
</gene>
<keyword evidence="4" id="KW-1185">Reference proteome</keyword>
<keyword evidence="2" id="KW-0732">Signal</keyword>
<dbReference type="Proteomes" id="UP000006055">
    <property type="component" value="Chromosome"/>
</dbReference>
<dbReference type="KEGG" id="dti:Desti_4449"/>